<keyword evidence="5 8" id="KW-0812">Transmembrane</keyword>
<dbReference type="PROSITE" id="PS50928">
    <property type="entry name" value="ABC_TM1"/>
    <property type="match status" value="2"/>
</dbReference>
<dbReference type="EMBL" id="FZNW01000005">
    <property type="protein sequence ID" value="SNR43098.1"/>
    <property type="molecule type" value="Genomic_DNA"/>
</dbReference>
<accession>A0A238W9B7</accession>
<feature type="transmembrane region" description="Helical" evidence="8">
    <location>
        <begin position="148"/>
        <end position="166"/>
    </location>
</feature>
<dbReference type="Proteomes" id="UP000198348">
    <property type="component" value="Unassembled WGS sequence"/>
</dbReference>
<keyword evidence="11" id="KW-1185">Reference proteome</keyword>
<keyword evidence="3" id="KW-1003">Cell membrane</keyword>
<feature type="transmembrane region" description="Helical" evidence="8">
    <location>
        <begin position="295"/>
        <end position="320"/>
    </location>
</feature>
<dbReference type="CDD" id="cd06261">
    <property type="entry name" value="TM_PBP2"/>
    <property type="match status" value="2"/>
</dbReference>
<feature type="transmembrane region" description="Helical" evidence="8">
    <location>
        <begin position="340"/>
        <end position="362"/>
    </location>
</feature>
<dbReference type="InterPro" id="IPR035906">
    <property type="entry name" value="MetI-like_sf"/>
</dbReference>
<keyword evidence="7 8" id="KW-0472">Membrane</keyword>
<evidence type="ECO:0000256" key="2">
    <source>
        <dbReference type="ARBA" id="ARBA00022448"/>
    </source>
</evidence>
<evidence type="ECO:0000313" key="11">
    <source>
        <dbReference type="Proteomes" id="UP000198348"/>
    </source>
</evidence>
<gene>
    <name evidence="10" type="ORF">SAMN06265360_105251</name>
</gene>
<dbReference type="FunFam" id="1.10.3720.10:FF:000088">
    <property type="entry name" value="Iron(III) ABC transporter, permease protein"/>
    <property type="match status" value="1"/>
</dbReference>
<feature type="transmembrane region" description="Helical" evidence="8">
    <location>
        <begin position="526"/>
        <end position="546"/>
    </location>
</feature>
<evidence type="ECO:0000256" key="8">
    <source>
        <dbReference type="RuleBase" id="RU363032"/>
    </source>
</evidence>
<dbReference type="Gene3D" id="1.10.3720.10">
    <property type="entry name" value="MetI-like"/>
    <property type="match status" value="2"/>
</dbReference>
<dbReference type="OrthoDB" id="6465574at2"/>
<sequence>MSVRAPAIAPVRLRRGSRHGWFVAVVSVAVLAIIPVALVAVSALTPTLEVWAQLWAGPLPGMLGSTLALMVAVAAGTLVLGAGLAWLVSVYRFPGSAAFGWLLVLPLAMPAYVLGFVFLALLDAPGPVQSGLRALMGPEVWFPDVRSIPGAAVVLSLSLYPYVYLLGRSAIREQAPATFEAARTLGAGRVRAGVRVALPLARPSLAAGLALVLMETLTDFATVSYFNVQTVSVGIYQVWKGQFDREAATELASLVLVFALLVIAGERMLRGRARYHQKGGTGHGLRPVPLSGVRAAAATGTCAAVLAAAFGLPVAQLLWWFGADVLSGAAGLLDPRYAGYLLNSITVAAVVAVSCVAIALVVTHGTRTAGGRLTAAAAQLTTVGYAIPGVVVAIGVLLTFAYLDTGLEALGVPGGTGLLATGSVVGIIYAYIVRFLALGYHTVDASFAKVNPAMTASALCLGAAPMRVMRRVHLPLVRTGMATAMVLVAIDALKELPIVLLLRPFGFDTLSVWTYELASESRWESAALPALTIVAVAVIPVLLLVGRRPQSLEGAR</sequence>
<feature type="domain" description="ABC transmembrane type-1" evidence="9">
    <location>
        <begin position="63"/>
        <end position="264"/>
    </location>
</feature>
<keyword evidence="4" id="KW-0997">Cell inner membrane</keyword>
<dbReference type="PANTHER" id="PTHR43357">
    <property type="entry name" value="INNER MEMBRANE ABC TRANSPORTER PERMEASE PROTEIN YDCV"/>
    <property type="match status" value="1"/>
</dbReference>
<keyword evidence="6 8" id="KW-1133">Transmembrane helix</keyword>
<evidence type="ECO:0000256" key="1">
    <source>
        <dbReference type="ARBA" id="ARBA00004429"/>
    </source>
</evidence>
<comment type="subcellular location">
    <subcellularLocation>
        <location evidence="1">Cell inner membrane</location>
        <topology evidence="1">Multi-pass membrane protein</topology>
    </subcellularLocation>
    <subcellularLocation>
        <location evidence="8">Cell membrane</location>
        <topology evidence="8">Multi-pass membrane protein</topology>
    </subcellularLocation>
</comment>
<feature type="transmembrane region" description="Helical" evidence="8">
    <location>
        <begin position="247"/>
        <end position="265"/>
    </location>
</feature>
<feature type="transmembrane region" description="Helical" evidence="8">
    <location>
        <begin position="99"/>
        <end position="122"/>
    </location>
</feature>
<organism evidence="10 11">
    <name type="scientific">Haloechinothrix alba</name>
    <dbReference type="NCBI Taxonomy" id="664784"/>
    <lineage>
        <taxon>Bacteria</taxon>
        <taxon>Bacillati</taxon>
        <taxon>Actinomycetota</taxon>
        <taxon>Actinomycetes</taxon>
        <taxon>Pseudonocardiales</taxon>
        <taxon>Pseudonocardiaceae</taxon>
        <taxon>Haloechinothrix</taxon>
    </lineage>
</organism>
<evidence type="ECO:0000256" key="3">
    <source>
        <dbReference type="ARBA" id="ARBA00022475"/>
    </source>
</evidence>
<name>A0A238W9B7_9PSEU</name>
<evidence type="ECO:0000259" key="9">
    <source>
        <dbReference type="PROSITE" id="PS50928"/>
    </source>
</evidence>
<feature type="transmembrane region" description="Helical" evidence="8">
    <location>
        <begin position="409"/>
        <end position="432"/>
    </location>
</feature>
<reference evidence="10 11" key="1">
    <citation type="submission" date="2017-06" db="EMBL/GenBank/DDBJ databases">
        <authorList>
            <person name="Kim H.J."/>
            <person name="Triplett B.A."/>
        </authorList>
    </citation>
    <scope>NUCLEOTIDE SEQUENCE [LARGE SCALE GENOMIC DNA]</scope>
    <source>
        <strain evidence="10 11">DSM 45207</strain>
    </source>
</reference>
<feature type="transmembrane region" description="Helical" evidence="8">
    <location>
        <begin position="383"/>
        <end position="403"/>
    </location>
</feature>
<feature type="transmembrane region" description="Helical" evidence="8">
    <location>
        <begin position="476"/>
        <end position="493"/>
    </location>
</feature>
<dbReference type="SUPFAM" id="SSF161098">
    <property type="entry name" value="MetI-like"/>
    <property type="match status" value="2"/>
</dbReference>
<proteinExistence type="inferred from homology"/>
<keyword evidence="2 8" id="KW-0813">Transport</keyword>
<dbReference type="Pfam" id="PF00528">
    <property type="entry name" value="BPD_transp_1"/>
    <property type="match status" value="1"/>
</dbReference>
<feature type="transmembrane region" description="Helical" evidence="8">
    <location>
        <begin position="64"/>
        <end position="87"/>
    </location>
</feature>
<evidence type="ECO:0000256" key="6">
    <source>
        <dbReference type="ARBA" id="ARBA00022989"/>
    </source>
</evidence>
<protein>
    <submittedName>
        <fullName evidence="10">Iron(III) transport system permease protein</fullName>
    </submittedName>
</protein>
<comment type="similarity">
    <text evidence="8">Belongs to the binding-protein-dependent transport system permease family.</text>
</comment>
<dbReference type="GO" id="GO:0005886">
    <property type="term" value="C:plasma membrane"/>
    <property type="evidence" value="ECO:0007669"/>
    <property type="project" value="UniProtKB-SubCell"/>
</dbReference>
<evidence type="ECO:0000256" key="5">
    <source>
        <dbReference type="ARBA" id="ARBA00022692"/>
    </source>
</evidence>
<dbReference type="AlphaFoldDB" id="A0A238W9B7"/>
<dbReference type="RefSeq" id="WP_089300555.1">
    <property type="nucleotide sequence ID" value="NZ_FZNW01000005.1"/>
</dbReference>
<evidence type="ECO:0000313" key="10">
    <source>
        <dbReference type="EMBL" id="SNR43098.1"/>
    </source>
</evidence>
<evidence type="ECO:0000256" key="7">
    <source>
        <dbReference type="ARBA" id="ARBA00023136"/>
    </source>
</evidence>
<dbReference type="GO" id="GO:0055085">
    <property type="term" value="P:transmembrane transport"/>
    <property type="evidence" value="ECO:0007669"/>
    <property type="project" value="InterPro"/>
</dbReference>
<feature type="transmembrane region" description="Helical" evidence="8">
    <location>
        <begin position="21"/>
        <end position="44"/>
    </location>
</feature>
<evidence type="ECO:0000256" key="4">
    <source>
        <dbReference type="ARBA" id="ARBA00022519"/>
    </source>
</evidence>
<dbReference type="PANTHER" id="PTHR43357:SF3">
    <property type="entry name" value="FE(3+)-TRANSPORT SYSTEM PERMEASE PROTEIN FBPB 2"/>
    <property type="match status" value="1"/>
</dbReference>
<dbReference type="InterPro" id="IPR000515">
    <property type="entry name" value="MetI-like"/>
</dbReference>
<feature type="domain" description="ABC transmembrane type-1" evidence="9">
    <location>
        <begin position="341"/>
        <end position="544"/>
    </location>
</feature>